<reference evidence="1 3" key="2">
    <citation type="journal article" date="2018" name="Plant J.">
        <title>The Physcomitrella patens chromosome-scale assembly reveals moss genome structure and evolution.</title>
        <authorList>
            <person name="Lang D."/>
            <person name="Ullrich K.K."/>
            <person name="Murat F."/>
            <person name="Fuchs J."/>
            <person name="Jenkins J."/>
            <person name="Haas F.B."/>
            <person name="Piednoel M."/>
            <person name="Gundlach H."/>
            <person name="Van Bel M."/>
            <person name="Meyberg R."/>
            <person name="Vives C."/>
            <person name="Morata J."/>
            <person name="Symeonidi A."/>
            <person name="Hiss M."/>
            <person name="Muchero W."/>
            <person name="Kamisugi Y."/>
            <person name="Saleh O."/>
            <person name="Blanc G."/>
            <person name="Decker E.L."/>
            <person name="van Gessel N."/>
            <person name="Grimwood J."/>
            <person name="Hayes R.D."/>
            <person name="Graham S.W."/>
            <person name="Gunter L.E."/>
            <person name="McDaniel S.F."/>
            <person name="Hoernstein S.N.W."/>
            <person name="Larsson A."/>
            <person name="Li F.W."/>
            <person name="Perroud P.F."/>
            <person name="Phillips J."/>
            <person name="Ranjan P."/>
            <person name="Rokshar D.S."/>
            <person name="Rothfels C.J."/>
            <person name="Schneider L."/>
            <person name="Shu S."/>
            <person name="Stevenson D.W."/>
            <person name="Thummler F."/>
            <person name="Tillich M."/>
            <person name="Villarreal Aguilar J.C."/>
            <person name="Widiez T."/>
            <person name="Wong G.K."/>
            <person name="Wymore A."/>
            <person name="Zhang Y."/>
            <person name="Zimmer A.D."/>
            <person name="Quatrano R.S."/>
            <person name="Mayer K.F.X."/>
            <person name="Goodstein D."/>
            <person name="Casacuberta J.M."/>
            <person name="Vandepoele K."/>
            <person name="Reski R."/>
            <person name="Cuming A.C."/>
            <person name="Tuskan G.A."/>
            <person name="Maumus F."/>
            <person name="Salse J."/>
            <person name="Schmutz J."/>
            <person name="Rensing S.A."/>
        </authorList>
    </citation>
    <scope>NUCLEOTIDE SEQUENCE [LARGE SCALE GENOMIC DNA]</scope>
    <source>
        <strain evidence="2 3">cv. Gransden 2004</strain>
    </source>
</reference>
<dbReference type="Proteomes" id="UP000006727">
    <property type="component" value="Chromosome 19"/>
</dbReference>
<accession>A0A2K1IXZ9</accession>
<protein>
    <submittedName>
        <fullName evidence="1 2">Uncharacterized protein</fullName>
    </submittedName>
</protein>
<organism evidence="1">
    <name type="scientific">Physcomitrium patens</name>
    <name type="common">Spreading-leaved earth moss</name>
    <name type="synonym">Physcomitrella patens</name>
    <dbReference type="NCBI Taxonomy" id="3218"/>
    <lineage>
        <taxon>Eukaryota</taxon>
        <taxon>Viridiplantae</taxon>
        <taxon>Streptophyta</taxon>
        <taxon>Embryophyta</taxon>
        <taxon>Bryophyta</taxon>
        <taxon>Bryophytina</taxon>
        <taxon>Bryopsida</taxon>
        <taxon>Funariidae</taxon>
        <taxon>Funariales</taxon>
        <taxon>Funariaceae</taxon>
        <taxon>Physcomitrium</taxon>
    </lineage>
</organism>
<dbReference type="EMBL" id="ABEU02000019">
    <property type="protein sequence ID" value="PNR34146.1"/>
    <property type="molecule type" value="Genomic_DNA"/>
</dbReference>
<dbReference type="EnsemblPlants" id="Pp3c19_10260V3.1">
    <property type="protein sequence ID" value="PAC:32940154.CDS.1"/>
    <property type="gene ID" value="Pp3c19_10260"/>
</dbReference>
<sequence length="74" mass="8326">MCLHCHVLRGHCYLILTQSSALCCKISSLAVGTTVHRIPVIFKLLNSPSGLILFLDDLCFDHSCHLNSSRAWWE</sequence>
<gene>
    <name evidence="1" type="ORF">PHYPA_023963</name>
</gene>
<name>A0A2K1IXZ9_PHYPA</name>
<dbReference type="InParanoid" id="A0A2K1IXZ9"/>
<proteinExistence type="predicted"/>
<reference evidence="1 3" key="1">
    <citation type="journal article" date="2008" name="Science">
        <title>The Physcomitrella genome reveals evolutionary insights into the conquest of land by plants.</title>
        <authorList>
            <person name="Rensing S."/>
            <person name="Lang D."/>
            <person name="Zimmer A."/>
            <person name="Terry A."/>
            <person name="Salamov A."/>
            <person name="Shapiro H."/>
            <person name="Nishiyama T."/>
            <person name="Perroud P.-F."/>
            <person name="Lindquist E."/>
            <person name="Kamisugi Y."/>
            <person name="Tanahashi T."/>
            <person name="Sakakibara K."/>
            <person name="Fujita T."/>
            <person name="Oishi K."/>
            <person name="Shin-I T."/>
            <person name="Kuroki Y."/>
            <person name="Toyoda A."/>
            <person name="Suzuki Y."/>
            <person name="Hashimoto A."/>
            <person name="Yamaguchi K."/>
            <person name="Sugano A."/>
            <person name="Kohara Y."/>
            <person name="Fujiyama A."/>
            <person name="Anterola A."/>
            <person name="Aoki S."/>
            <person name="Ashton N."/>
            <person name="Barbazuk W.B."/>
            <person name="Barker E."/>
            <person name="Bennetzen J."/>
            <person name="Bezanilla M."/>
            <person name="Blankenship R."/>
            <person name="Cho S.H."/>
            <person name="Dutcher S."/>
            <person name="Estelle M."/>
            <person name="Fawcett J.A."/>
            <person name="Gundlach H."/>
            <person name="Hanada K."/>
            <person name="Heyl A."/>
            <person name="Hicks K.A."/>
            <person name="Hugh J."/>
            <person name="Lohr M."/>
            <person name="Mayer K."/>
            <person name="Melkozernov A."/>
            <person name="Murata T."/>
            <person name="Nelson D."/>
            <person name="Pils B."/>
            <person name="Prigge M."/>
            <person name="Reiss B."/>
            <person name="Renner T."/>
            <person name="Rombauts S."/>
            <person name="Rushton P."/>
            <person name="Sanderfoot A."/>
            <person name="Schween G."/>
            <person name="Shiu S.-H."/>
            <person name="Stueber K."/>
            <person name="Theodoulou F.L."/>
            <person name="Tu H."/>
            <person name="Van de Peer Y."/>
            <person name="Verrier P.J."/>
            <person name="Waters E."/>
            <person name="Wood A."/>
            <person name="Yang L."/>
            <person name="Cove D."/>
            <person name="Cuming A."/>
            <person name="Hasebe M."/>
            <person name="Lucas S."/>
            <person name="Mishler D.B."/>
            <person name="Reski R."/>
            <person name="Grigoriev I."/>
            <person name="Quatrano R.S."/>
            <person name="Boore J.L."/>
        </authorList>
    </citation>
    <scope>NUCLEOTIDE SEQUENCE [LARGE SCALE GENOMIC DNA]</scope>
    <source>
        <strain evidence="2 3">cv. Gransden 2004</strain>
    </source>
</reference>
<evidence type="ECO:0000313" key="1">
    <source>
        <dbReference type="EMBL" id="PNR34146.1"/>
    </source>
</evidence>
<dbReference type="AlphaFoldDB" id="A0A2K1IXZ9"/>
<dbReference type="Gramene" id="Pp3c19_10260V3.1">
    <property type="protein sequence ID" value="PAC:32940154.CDS.1"/>
    <property type="gene ID" value="Pp3c19_10260"/>
</dbReference>
<evidence type="ECO:0000313" key="3">
    <source>
        <dbReference type="Proteomes" id="UP000006727"/>
    </source>
</evidence>
<evidence type="ECO:0000313" key="2">
    <source>
        <dbReference type="EnsemblPlants" id="PAC:32940154.CDS.1"/>
    </source>
</evidence>
<reference evidence="2" key="3">
    <citation type="submission" date="2020-12" db="UniProtKB">
        <authorList>
            <consortium name="EnsemblPlants"/>
        </authorList>
    </citation>
    <scope>IDENTIFICATION</scope>
</reference>
<keyword evidence="3" id="KW-1185">Reference proteome</keyword>